<accession>A0ABV0VAX2</accession>
<evidence type="ECO:0000313" key="1">
    <source>
        <dbReference type="EMBL" id="MEQ2253838.1"/>
    </source>
</evidence>
<comment type="caution">
    <text evidence="1">The sequence shown here is derived from an EMBL/GenBank/DDBJ whole genome shotgun (WGS) entry which is preliminary data.</text>
</comment>
<proteinExistence type="predicted"/>
<gene>
    <name evidence="1" type="ORF">ILYODFUR_036629</name>
</gene>
<name>A0ABV0VAX2_9TELE</name>
<dbReference type="Proteomes" id="UP001482620">
    <property type="component" value="Unassembled WGS sequence"/>
</dbReference>
<protein>
    <submittedName>
        <fullName evidence="1">Uncharacterized protein</fullName>
    </submittedName>
</protein>
<sequence length="105" mass="11234">MQDSIFASLVVFSQGSWNSCIIKAGSSHGSALSQPLLQNSTAAHMACQERRCVVTAVIKKTRAKNDGLSAVLVWADKISQSFQLGSAAKELIKKSPCLRCVFCSS</sequence>
<reference evidence="1 2" key="1">
    <citation type="submission" date="2021-06" db="EMBL/GenBank/DDBJ databases">
        <authorList>
            <person name="Palmer J.M."/>
        </authorList>
    </citation>
    <scope>NUCLEOTIDE SEQUENCE [LARGE SCALE GENOMIC DNA]</scope>
    <source>
        <strain evidence="2">if_2019</strain>
        <tissue evidence="1">Muscle</tissue>
    </source>
</reference>
<organism evidence="1 2">
    <name type="scientific">Ilyodon furcidens</name>
    <name type="common">goldbreast splitfin</name>
    <dbReference type="NCBI Taxonomy" id="33524"/>
    <lineage>
        <taxon>Eukaryota</taxon>
        <taxon>Metazoa</taxon>
        <taxon>Chordata</taxon>
        <taxon>Craniata</taxon>
        <taxon>Vertebrata</taxon>
        <taxon>Euteleostomi</taxon>
        <taxon>Actinopterygii</taxon>
        <taxon>Neopterygii</taxon>
        <taxon>Teleostei</taxon>
        <taxon>Neoteleostei</taxon>
        <taxon>Acanthomorphata</taxon>
        <taxon>Ovalentaria</taxon>
        <taxon>Atherinomorphae</taxon>
        <taxon>Cyprinodontiformes</taxon>
        <taxon>Goodeidae</taxon>
        <taxon>Ilyodon</taxon>
    </lineage>
</organism>
<dbReference type="EMBL" id="JAHRIQ010100243">
    <property type="protein sequence ID" value="MEQ2253838.1"/>
    <property type="molecule type" value="Genomic_DNA"/>
</dbReference>
<evidence type="ECO:0000313" key="2">
    <source>
        <dbReference type="Proteomes" id="UP001482620"/>
    </source>
</evidence>
<keyword evidence="2" id="KW-1185">Reference proteome</keyword>